<comment type="caution">
    <text evidence="1">The sequence shown here is derived from an EMBL/GenBank/DDBJ whole genome shotgun (WGS) entry which is preliminary data.</text>
</comment>
<dbReference type="Proteomes" id="UP000093928">
    <property type="component" value="Unassembled WGS sequence"/>
</dbReference>
<protein>
    <submittedName>
        <fullName evidence="1">Uncharacterized protein</fullName>
    </submittedName>
</protein>
<name>A0A1A3P1Q7_MYCAS</name>
<evidence type="ECO:0000313" key="2">
    <source>
        <dbReference type="Proteomes" id="UP000093928"/>
    </source>
</evidence>
<dbReference type="AlphaFoldDB" id="A0A1A3P1Q7"/>
<accession>A0A1A3P1Q7</accession>
<reference evidence="1 2" key="1">
    <citation type="submission" date="2016-06" db="EMBL/GenBank/DDBJ databases">
        <authorList>
            <person name="Kjaerup R.B."/>
            <person name="Dalgaard T.S."/>
            <person name="Juul-Madsen H.R."/>
        </authorList>
    </citation>
    <scope>NUCLEOTIDE SEQUENCE [LARGE SCALE GENOMIC DNA]</scope>
    <source>
        <strain evidence="1 2">1165133.8</strain>
    </source>
</reference>
<sequence length="83" mass="9177">MYDLSDVVYAAGQIVVPIHIAGHLRAIQLLPAHVLRVVSSSQAWAHGASGGPPRLVRPFITESMCDHGRHDYTRDDHQHQTTD</sequence>
<proteinExistence type="predicted"/>
<organism evidence="1 2">
    <name type="scientific">Mycobacterium asiaticum</name>
    <dbReference type="NCBI Taxonomy" id="1790"/>
    <lineage>
        <taxon>Bacteria</taxon>
        <taxon>Bacillati</taxon>
        <taxon>Actinomycetota</taxon>
        <taxon>Actinomycetes</taxon>
        <taxon>Mycobacteriales</taxon>
        <taxon>Mycobacteriaceae</taxon>
        <taxon>Mycobacterium</taxon>
    </lineage>
</organism>
<evidence type="ECO:0000313" key="1">
    <source>
        <dbReference type="EMBL" id="OBK27204.1"/>
    </source>
</evidence>
<dbReference type="EMBL" id="LZLS01000099">
    <property type="protein sequence ID" value="OBK27204.1"/>
    <property type="molecule type" value="Genomic_DNA"/>
</dbReference>
<gene>
    <name evidence="1" type="ORF">A5634_23765</name>
</gene>